<evidence type="ECO:0000256" key="1">
    <source>
        <dbReference type="SAM" id="SignalP"/>
    </source>
</evidence>
<dbReference type="SUPFAM" id="SSF56436">
    <property type="entry name" value="C-type lectin-like"/>
    <property type="match status" value="1"/>
</dbReference>
<feature type="chain" id="PRO_5047472521" evidence="1">
    <location>
        <begin position="18"/>
        <end position="100"/>
    </location>
</feature>
<reference evidence="3" key="1">
    <citation type="submission" date="2025-08" db="UniProtKB">
        <authorList>
            <consortium name="RefSeq"/>
        </authorList>
    </citation>
    <scope>IDENTIFICATION</scope>
</reference>
<protein>
    <submittedName>
        <fullName evidence="3">Regenerating islet-derived protein 4</fullName>
    </submittedName>
</protein>
<evidence type="ECO:0000313" key="2">
    <source>
        <dbReference type="Proteomes" id="UP000694923"/>
    </source>
</evidence>
<name>A0ABM0SJG9_GALVR</name>
<gene>
    <name evidence="3" type="primary">REG4</name>
</gene>
<keyword evidence="2" id="KW-1185">Reference proteome</keyword>
<dbReference type="RefSeq" id="XP_008593010.1">
    <property type="nucleotide sequence ID" value="XM_008594788.1"/>
</dbReference>
<evidence type="ECO:0000313" key="3">
    <source>
        <dbReference type="RefSeq" id="XP_008593010.1"/>
    </source>
</evidence>
<dbReference type="InterPro" id="IPR016187">
    <property type="entry name" value="CTDL_fold"/>
</dbReference>
<organism evidence="2 3">
    <name type="scientific">Galeopterus variegatus</name>
    <name type="common">Malayan flying lemur</name>
    <name type="synonym">Cynocephalus variegatus</name>
    <dbReference type="NCBI Taxonomy" id="482537"/>
    <lineage>
        <taxon>Eukaryota</taxon>
        <taxon>Metazoa</taxon>
        <taxon>Chordata</taxon>
        <taxon>Craniata</taxon>
        <taxon>Vertebrata</taxon>
        <taxon>Euteleostomi</taxon>
        <taxon>Mammalia</taxon>
        <taxon>Eutheria</taxon>
        <taxon>Euarchontoglires</taxon>
        <taxon>Dermoptera</taxon>
        <taxon>Cynocephalidae</taxon>
        <taxon>Galeopterus</taxon>
    </lineage>
</organism>
<accession>A0ABM0SJG9</accession>
<feature type="signal peptide" evidence="1">
    <location>
        <begin position="1"/>
        <end position="17"/>
    </location>
</feature>
<keyword evidence="1" id="KW-0732">Signal</keyword>
<sequence>MRLRLLLSCAAGTGVLCNTIMCPSCTIGWFVHRSNCYGYFWKLRNWSDAEVRNLAHAWTDFSRARCQPEPWISSDSGSSVFPWHSEEKLPGWGKDRRVLC</sequence>
<dbReference type="GeneID" id="103610675"/>
<dbReference type="Proteomes" id="UP000694923">
    <property type="component" value="Unplaced"/>
</dbReference>
<proteinExistence type="predicted"/>